<dbReference type="InterPro" id="IPR001310">
    <property type="entry name" value="Histidine_triad_HIT"/>
</dbReference>
<feature type="active site" description="Tele-AMP-histidine intermediate" evidence="1">
    <location>
        <position position="46"/>
    </location>
</feature>
<proteinExistence type="predicted"/>
<dbReference type="AlphaFoldDB" id="A0A9W7ZRE1"/>
<evidence type="ECO:0000256" key="3">
    <source>
        <dbReference type="PROSITE-ProRule" id="PRU00464"/>
    </source>
</evidence>
<dbReference type="InterPro" id="IPR019808">
    <property type="entry name" value="Histidine_triad_CS"/>
</dbReference>
<evidence type="ECO:0000313" key="5">
    <source>
        <dbReference type="EMBL" id="KAJ1911610.1"/>
    </source>
</evidence>
<dbReference type="PROSITE" id="PS51084">
    <property type="entry name" value="HIT_2"/>
    <property type="match status" value="1"/>
</dbReference>
<dbReference type="Proteomes" id="UP001150538">
    <property type="component" value="Unassembled WGS sequence"/>
</dbReference>
<dbReference type="GO" id="GO:0004081">
    <property type="term" value="F:bis(5'-nucleosyl)-tetraphosphatase (asymmetrical) activity"/>
    <property type="evidence" value="ECO:0007669"/>
    <property type="project" value="UniProtKB-EC"/>
</dbReference>
<keyword evidence="6" id="KW-1185">Reference proteome</keyword>
<dbReference type="Pfam" id="PF01230">
    <property type="entry name" value="HIT"/>
    <property type="match status" value="1"/>
</dbReference>
<evidence type="ECO:0000313" key="6">
    <source>
        <dbReference type="Proteomes" id="UP001150538"/>
    </source>
</evidence>
<dbReference type="Gene3D" id="3.30.428.10">
    <property type="entry name" value="HIT-like"/>
    <property type="match status" value="1"/>
</dbReference>
<dbReference type="PROSITE" id="PS00892">
    <property type="entry name" value="HIT_1"/>
    <property type="match status" value="1"/>
</dbReference>
<organism evidence="5 6">
    <name type="scientific">Mycoemilia scoparia</name>
    <dbReference type="NCBI Taxonomy" id="417184"/>
    <lineage>
        <taxon>Eukaryota</taxon>
        <taxon>Fungi</taxon>
        <taxon>Fungi incertae sedis</taxon>
        <taxon>Zoopagomycota</taxon>
        <taxon>Kickxellomycotina</taxon>
        <taxon>Kickxellomycetes</taxon>
        <taxon>Kickxellales</taxon>
        <taxon>Kickxellaceae</taxon>
        <taxon>Mycoemilia</taxon>
    </lineage>
</organism>
<protein>
    <submittedName>
        <fullName evidence="5">Adenosine 5'-monophosphoramidase</fullName>
        <ecNumber evidence="5">3.6.1.17</ecNumber>
    </submittedName>
</protein>
<feature type="domain" description="HIT" evidence="4">
    <location>
        <begin position="1"/>
        <end position="59"/>
    </location>
</feature>
<dbReference type="SUPFAM" id="SSF54197">
    <property type="entry name" value="HIT-like"/>
    <property type="match status" value="1"/>
</dbReference>
<gene>
    <name evidence="5" type="primary">HNT1</name>
    <name evidence="5" type="ORF">H4219_005882</name>
</gene>
<keyword evidence="5" id="KW-0378">Hydrolase</keyword>
<dbReference type="InterPro" id="IPR036265">
    <property type="entry name" value="HIT-like_sf"/>
</dbReference>
<accession>A0A9W7ZRE1</accession>
<dbReference type="EMBL" id="JANBPU010000429">
    <property type="protein sequence ID" value="KAJ1911610.1"/>
    <property type="molecule type" value="Genomic_DNA"/>
</dbReference>
<dbReference type="PANTHER" id="PTHR46648:SF1">
    <property type="entry name" value="ADENOSINE 5'-MONOPHOSPHORAMIDASE HNT1"/>
    <property type="match status" value="1"/>
</dbReference>
<reference evidence="5" key="1">
    <citation type="submission" date="2022-07" db="EMBL/GenBank/DDBJ databases">
        <title>Phylogenomic reconstructions and comparative analyses of Kickxellomycotina fungi.</title>
        <authorList>
            <person name="Reynolds N.K."/>
            <person name="Stajich J.E."/>
            <person name="Barry K."/>
            <person name="Grigoriev I.V."/>
            <person name="Crous P."/>
            <person name="Smith M.E."/>
        </authorList>
    </citation>
    <scope>NUCLEOTIDE SEQUENCE</scope>
    <source>
        <strain evidence="5">NBRC 100468</strain>
    </source>
</reference>
<dbReference type="EC" id="3.6.1.17" evidence="5"/>
<dbReference type="OrthoDB" id="672793at2759"/>
<feature type="short sequence motif" description="Histidine triad motif" evidence="2 3">
    <location>
        <begin position="44"/>
        <end position="48"/>
    </location>
</feature>
<comment type="caution">
    <text evidence="5">The sequence shown here is derived from an EMBL/GenBank/DDBJ whole genome shotgun (WGS) entry which is preliminary data.</text>
</comment>
<name>A0A9W7ZRE1_9FUNG</name>
<evidence type="ECO:0000259" key="4">
    <source>
        <dbReference type="PROSITE" id="PS51084"/>
    </source>
</evidence>
<dbReference type="GO" id="GO:0009117">
    <property type="term" value="P:nucleotide metabolic process"/>
    <property type="evidence" value="ECO:0007669"/>
    <property type="project" value="TreeGrafter"/>
</dbReference>
<evidence type="ECO:0000256" key="2">
    <source>
        <dbReference type="PIRSR" id="PIRSR601310-3"/>
    </source>
</evidence>
<dbReference type="InterPro" id="IPR011146">
    <property type="entry name" value="HIT-like"/>
</dbReference>
<sequence length="84" mass="9509">MHELPDEYLADILVQAKKVVNVLGPENYNILQNNGRLAHQEVDHVHFHIIPKPNKEEGLVIGWPSSKADIGKLSEYAKELSQKL</sequence>
<evidence type="ECO:0000256" key="1">
    <source>
        <dbReference type="PIRSR" id="PIRSR601310-1"/>
    </source>
</evidence>
<dbReference type="PANTHER" id="PTHR46648">
    <property type="entry name" value="HIT FAMILY PROTEIN 1"/>
    <property type="match status" value="1"/>
</dbReference>